<reference evidence="2" key="1">
    <citation type="journal article" date="2024" name="Proc. Natl. Acad. Sci. U.S.A.">
        <title>Extraordinary preservation of gene collinearity over three hundred million years revealed in homosporous lycophytes.</title>
        <authorList>
            <person name="Li C."/>
            <person name="Wickell D."/>
            <person name="Kuo L.Y."/>
            <person name="Chen X."/>
            <person name="Nie B."/>
            <person name="Liao X."/>
            <person name="Peng D."/>
            <person name="Ji J."/>
            <person name="Jenkins J."/>
            <person name="Williams M."/>
            <person name="Shu S."/>
            <person name="Plott C."/>
            <person name="Barry K."/>
            <person name="Rajasekar S."/>
            <person name="Grimwood J."/>
            <person name="Han X."/>
            <person name="Sun S."/>
            <person name="Hou Z."/>
            <person name="He W."/>
            <person name="Dai G."/>
            <person name="Sun C."/>
            <person name="Schmutz J."/>
            <person name="Leebens-Mack J.H."/>
            <person name="Li F.W."/>
            <person name="Wang L."/>
        </authorList>
    </citation>
    <scope>NUCLEOTIDE SEQUENCE [LARGE SCALE GENOMIC DNA]</scope>
    <source>
        <strain evidence="2">cv. PW_Plant_1</strain>
    </source>
</reference>
<evidence type="ECO:0000313" key="1">
    <source>
        <dbReference type="EMBL" id="KAJ7514932.1"/>
    </source>
</evidence>
<name>A0ACC2ABI0_DIPCM</name>
<protein>
    <submittedName>
        <fullName evidence="1">Uncharacterized protein</fullName>
    </submittedName>
</protein>
<proteinExistence type="predicted"/>
<organism evidence="1 2">
    <name type="scientific">Diphasiastrum complanatum</name>
    <name type="common">Issler's clubmoss</name>
    <name type="synonym">Lycopodium complanatum</name>
    <dbReference type="NCBI Taxonomy" id="34168"/>
    <lineage>
        <taxon>Eukaryota</taxon>
        <taxon>Viridiplantae</taxon>
        <taxon>Streptophyta</taxon>
        <taxon>Embryophyta</taxon>
        <taxon>Tracheophyta</taxon>
        <taxon>Lycopodiopsida</taxon>
        <taxon>Lycopodiales</taxon>
        <taxon>Lycopodiaceae</taxon>
        <taxon>Lycopodioideae</taxon>
        <taxon>Diphasiastrum</taxon>
    </lineage>
</organism>
<dbReference type="Proteomes" id="UP001162992">
    <property type="component" value="Chromosome 23"/>
</dbReference>
<evidence type="ECO:0000313" key="2">
    <source>
        <dbReference type="Proteomes" id="UP001162992"/>
    </source>
</evidence>
<comment type="caution">
    <text evidence="1">The sequence shown here is derived from an EMBL/GenBank/DDBJ whole genome shotgun (WGS) entry which is preliminary data.</text>
</comment>
<sequence>MVDQTLSEGMESSEMKPNLSLGYIPIHRGGHMSGSLQPNLGQVDGGASKSFSDGSIQLSPGRLTSLHENSLHAPVAVIPSHNPLALIGLGENSLQNNSGDGLLQSNGLGKRQNFTALGNLHHTKRSKEGDGSREVSFRPPSSVSPLCDSSLSSPRSPHYPNLQAAILNGRQNYQQPLQLPQQGFNRASHLLSDNVSHHSMQKLVSSFQSSEEGLPNTSSSSNKGLQLAYTGYQSAQSQTNETDLAARRAAVRAWGNQPLSVVDPDIWDIMEREKHRQWKGIELVASENFTSQAVFEALGSHLTNKYSEGMPGARYYGGNQNIDQIEVLCWERALSAFHLEPEKWGVNVQPYSCTSANFAVYTALLQPKDRIMGLDSPSGGHLSHGYYTSSGKKVSGASIFFESLSYKVNPHTGYIDFDKLEEKALDFRPKILICGGSAYPREWDYARFREIADKCGAVLMCDMAHISGLVAAQECRSPFDYCDVVTSTTHKSLRGPRGGIIFFRKGAKPRRKSFFYAGDDKDHYDFEERINFAVFPSLQGGPHNNHIAALAVALKQVSTPEYKLYIQQVKKNTHALAAALLRRNCRLVTGGTDNHLLLWDLRPLGLTGNRFEKVCEICHVTLNKNAVFGDNSALAPGGVRIGTPAMTSRGCVEGDFEVIAEFLFKAVHIAHIVQKEHGKLQRDFLKGLQNNKEIAELRSSVEKFASAFEMPGFELMDMTYKV</sequence>
<gene>
    <name evidence="1" type="ORF">O6H91_23G066000</name>
</gene>
<dbReference type="EMBL" id="CM055114">
    <property type="protein sequence ID" value="KAJ7514932.1"/>
    <property type="molecule type" value="Genomic_DNA"/>
</dbReference>
<accession>A0ACC2ABI0</accession>
<keyword evidence="2" id="KW-1185">Reference proteome</keyword>